<dbReference type="AlphaFoldDB" id="A0AAU9LPN2"/>
<accession>A0AAU9LPN2</accession>
<gene>
    <name evidence="1" type="ORF">LVIROSA_LOCUS3188</name>
</gene>
<keyword evidence="2" id="KW-1185">Reference proteome</keyword>
<evidence type="ECO:0000313" key="1">
    <source>
        <dbReference type="EMBL" id="CAH1415331.1"/>
    </source>
</evidence>
<organism evidence="1 2">
    <name type="scientific">Lactuca virosa</name>
    <dbReference type="NCBI Taxonomy" id="75947"/>
    <lineage>
        <taxon>Eukaryota</taxon>
        <taxon>Viridiplantae</taxon>
        <taxon>Streptophyta</taxon>
        <taxon>Embryophyta</taxon>
        <taxon>Tracheophyta</taxon>
        <taxon>Spermatophyta</taxon>
        <taxon>Magnoliopsida</taxon>
        <taxon>eudicotyledons</taxon>
        <taxon>Gunneridae</taxon>
        <taxon>Pentapetalae</taxon>
        <taxon>asterids</taxon>
        <taxon>campanulids</taxon>
        <taxon>Asterales</taxon>
        <taxon>Asteraceae</taxon>
        <taxon>Cichorioideae</taxon>
        <taxon>Cichorieae</taxon>
        <taxon>Lactucinae</taxon>
        <taxon>Lactuca</taxon>
    </lineage>
</organism>
<proteinExistence type="predicted"/>
<protein>
    <submittedName>
        <fullName evidence="1">Uncharacterized protein</fullName>
    </submittedName>
</protein>
<comment type="caution">
    <text evidence="1">The sequence shown here is derived from an EMBL/GenBank/DDBJ whole genome shotgun (WGS) entry which is preliminary data.</text>
</comment>
<evidence type="ECO:0000313" key="2">
    <source>
        <dbReference type="Proteomes" id="UP001157418"/>
    </source>
</evidence>
<dbReference type="Proteomes" id="UP001157418">
    <property type="component" value="Unassembled WGS sequence"/>
</dbReference>
<name>A0AAU9LPN2_9ASTR</name>
<sequence length="89" mass="10153">MIYLLVTQFDMKIILIFIPLLLACLLTGSLCRIEDLTQNSTRCCTSEAISWMQFCCCLIGKPIDKGNCSKCFVTFLECLQNCSTHMCRR</sequence>
<dbReference type="EMBL" id="CAKMRJ010000001">
    <property type="protein sequence ID" value="CAH1415331.1"/>
    <property type="molecule type" value="Genomic_DNA"/>
</dbReference>
<reference evidence="1 2" key="1">
    <citation type="submission" date="2022-01" db="EMBL/GenBank/DDBJ databases">
        <authorList>
            <person name="Xiong W."/>
            <person name="Schranz E."/>
        </authorList>
    </citation>
    <scope>NUCLEOTIDE SEQUENCE [LARGE SCALE GENOMIC DNA]</scope>
</reference>